<keyword evidence="1" id="KW-0812">Transmembrane</keyword>
<keyword evidence="1" id="KW-1133">Transmembrane helix</keyword>
<organism evidence="2 3">
    <name type="scientific">Desulfovibrio desulfuricans</name>
    <dbReference type="NCBI Taxonomy" id="876"/>
    <lineage>
        <taxon>Bacteria</taxon>
        <taxon>Pseudomonadati</taxon>
        <taxon>Thermodesulfobacteriota</taxon>
        <taxon>Desulfovibrionia</taxon>
        <taxon>Desulfovibrionales</taxon>
        <taxon>Desulfovibrionaceae</taxon>
        <taxon>Desulfovibrio</taxon>
    </lineage>
</organism>
<dbReference type="OrthoDB" id="5455143at2"/>
<protein>
    <recommendedName>
        <fullName evidence="4">PilZ domain-containing protein</fullName>
    </recommendedName>
</protein>
<evidence type="ECO:0008006" key="4">
    <source>
        <dbReference type="Google" id="ProtNLM"/>
    </source>
</evidence>
<accession>A0A4P7UFP1</accession>
<sequence length="310" mass="34995">MTGTELLIIFGILIAALCFTLVVIKGRLQGIRHEAKRADLIRHLLEKAQEQNEIFDLNAEERPNSKGMAGTLTRILPAMLELEILSYVSRELEGSAVEVYFRALLPEGPAFFKFRSNVQQVRGSYEKSLLLLTMPRDIDAGQKRHFIRVKPPKELVRVIGVWELDLNKPMPRSTAEIGKPLLHYKTGMEGEPVQVADISATGMALRFPAESVDVKPVDLDKGSQLLCLLIYQVSKEERMVTFWCTCDVLNTRMQKEPSPAMILGTEFSNWAVLEQGKSDINWFHSTTKSGVSPITQWVMQIDIQQRKLTG</sequence>
<feature type="transmembrane region" description="Helical" evidence="1">
    <location>
        <begin position="6"/>
        <end position="24"/>
    </location>
</feature>
<evidence type="ECO:0000313" key="2">
    <source>
        <dbReference type="EMBL" id="QCC84796.1"/>
    </source>
</evidence>
<dbReference type="Proteomes" id="UP000297065">
    <property type="component" value="Chromosome"/>
</dbReference>
<proteinExistence type="predicted"/>
<evidence type="ECO:0000313" key="3">
    <source>
        <dbReference type="Proteomes" id="UP000297065"/>
    </source>
</evidence>
<dbReference type="AlphaFoldDB" id="A0A4P7UFP1"/>
<gene>
    <name evidence="2" type="ORF">DDIC_02675</name>
</gene>
<dbReference type="EMBL" id="CP036295">
    <property type="protein sequence ID" value="QCC84796.1"/>
    <property type="molecule type" value="Genomic_DNA"/>
</dbReference>
<evidence type="ECO:0000256" key="1">
    <source>
        <dbReference type="SAM" id="Phobius"/>
    </source>
</evidence>
<reference evidence="2 3" key="1">
    <citation type="submission" date="2019-02" db="EMBL/GenBank/DDBJ databases">
        <title>Complete Genome Sequence of Desulfovibrio desulfuricans IC1, a Sulfonate Utilizing Anaerobe.</title>
        <authorList>
            <person name="Day L.A."/>
            <person name="De Leon K.B."/>
            <person name="Wall J.D."/>
        </authorList>
    </citation>
    <scope>NUCLEOTIDE SEQUENCE [LARGE SCALE GENOMIC DNA]</scope>
    <source>
        <strain evidence="2 3">IC1</strain>
    </source>
</reference>
<name>A0A4P7UFP1_DESDE</name>
<keyword evidence="1" id="KW-0472">Membrane</keyword>
<dbReference type="RefSeq" id="WP_136399018.1">
    <property type="nucleotide sequence ID" value="NZ_CP036295.1"/>
</dbReference>